<organism evidence="2 3">
    <name type="scientific">Taxus chinensis</name>
    <name type="common">Chinese yew</name>
    <name type="synonym">Taxus wallichiana var. chinensis</name>
    <dbReference type="NCBI Taxonomy" id="29808"/>
    <lineage>
        <taxon>Eukaryota</taxon>
        <taxon>Viridiplantae</taxon>
        <taxon>Streptophyta</taxon>
        <taxon>Embryophyta</taxon>
        <taxon>Tracheophyta</taxon>
        <taxon>Spermatophyta</taxon>
        <taxon>Pinopsida</taxon>
        <taxon>Pinidae</taxon>
        <taxon>Conifers II</taxon>
        <taxon>Cupressales</taxon>
        <taxon>Taxaceae</taxon>
        <taxon>Taxus</taxon>
    </lineage>
</organism>
<evidence type="ECO:0000313" key="3">
    <source>
        <dbReference type="Proteomes" id="UP000824469"/>
    </source>
</evidence>
<dbReference type="InterPro" id="IPR003676">
    <property type="entry name" value="SAUR_fam"/>
</dbReference>
<protein>
    <submittedName>
        <fullName evidence="2">Uncharacterized protein</fullName>
    </submittedName>
</protein>
<comment type="caution">
    <text evidence="2">The sequence shown here is derived from an EMBL/GenBank/DDBJ whole genome shotgun (WGS) entry which is preliminary data.</text>
</comment>
<name>A0AA38FFG8_TAXCH</name>
<dbReference type="OMA" id="VWERCKS"/>
<dbReference type="EMBL" id="JAHRHJ020000008">
    <property type="protein sequence ID" value="KAH9304314.1"/>
    <property type="molecule type" value="Genomic_DNA"/>
</dbReference>
<dbReference type="Pfam" id="PF02519">
    <property type="entry name" value="Auxin_inducible"/>
    <property type="match status" value="1"/>
</dbReference>
<dbReference type="PANTHER" id="PTHR31374">
    <property type="entry name" value="AUXIN-INDUCED PROTEIN-LIKE-RELATED"/>
    <property type="match status" value="1"/>
</dbReference>
<evidence type="ECO:0000256" key="1">
    <source>
        <dbReference type="ARBA" id="ARBA00006974"/>
    </source>
</evidence>
<dbReference type="AlphaFoldDB" id="A0AA38FFG8"/>
<dbReference type="Proteomes" id="UP000824469">
    <property type="component" value="Unassembled WGS sequence"/>
</dbReference>
<reference evidence="2 3" key="1">
    <citation type="journal article" date="2021" name="Nat. Plants">
        <title>The Taxus genome provides insights into paclitaxel biosynthesis.</title>
        <authorList>
            <person name="Xiong X."/>
            <person name="Gou J."/>
            <person name="Liao Q."/>
            <person name="Li Y."/>
            <person name="Zhou Q."/>
            <person name="Bi G."/>
            <person name="Li C."/>
            <person name="Du R."/>
            <person name="Wang X."/>
            <person name="Sun T."/>
            <person name="Guo L."/>
            <person name="Liang H."/>
            <person name="Lu P."/>
            <person name="Wu Y."/>
            <person name="Zhang Z."/>
            <person name="Ro D.K."/>
            <person name="Shang Y."/>
            <person name="Huang S."/>
            <person name="Yan J."/>
        </authorList>
    </citation>
    <scope>NUCLEOTIDE SEQUENCE [LARGE SCALE GENOMIC DNA]</scope>
    <source>
        <strain evidence="2">Ta-2019</strain>
    </source>
</reference>
<feature type="non-terminal residue" evidence="2">
    <location>
        <position position="1"/>
    </location>
</feature>
<comment type="similarity">
    <text evidence="1">Belongs to the ARG7 family.</text>
</comment>
<keyword evidence="3" id="KW-1185">Reference proteome</keyword>
<gene>
    <name evidence="2" type="ORF">KI387_008718</name>
</gene>
<proteinExistence type="inferred from homology"/>
<dbReference type="PANTHER" id="PTHR31374:SF118">
    <property type="entry name" value="OS01G0924966 PROTEIN"/>
    <property type="match status" value="1"/>
</dbReference>
<accession>A0AA38FFG8</accession>
<sequence length="159" mass="18381">ALGVFLITNSCREYLKKMECLGIGKERKPSLVVKTWKRINGWKKPTTRHPLVPLVSLNRSSSWHPLSANLEDEKPSSIPMTPRGHVAVYVGKDRQRFVIKTDYLNHPLFRKLLDESEREYGFHSEGPLVLPCKVGLFQRILWMLKTDYQKYKSAAEDLS</sequence>
<evidence type="ECO:0000313" key="2">
    <source>
        <dbReference type="EMBL" id="KAH9304314.1"/>
    </source>
</evidence>
<dbReference type="GO" id="GO:0009733">
    <property type="term" value="P:response to auxin"/>
    <property type="evidence" value="ECO:0007669"/>
    <property type="project" value="InterPro"/>
</dbReference>